<dbReference type="SUPFAM" id="SSF53955">
    <property type="entry name" value="Lysozyme-like"/>
    <property type="match status" value="1"/>
</dbReference>
<evidence type="ECO:0000313" key="21">
    <source>
        <dbReference type="EMBL" id="MBB6730368.1"/>
    </source>
</evidence>
<evidence type="ECO:0000256" key="12">
    <source>
        <dbReference type="ARBA" id="ARBA00022989"/>
    </source>
</evidence>
<evidence type="ECO:0000256" key="7">
    <source>
        <dbReference type="ARBA" id="ARBA00022679"/>
    </source>
</evidence>
<evidence type="ECO:0000256" key="10">
    <source>
        <dbReference type="ARBA" id="ARBA00022960"/>
    </source>
</evidence>
<feature type="compositionally biased region" description="Polar residues" evidence="18">
    <location>
        <begin position="735"/>
        <end position="752"/>
    </location>
</feature>
<evidence type="ECO:0000256" key="4">
    <source>
        <dbReference type="ARBA" id="ARBA00022645"/>
    </source>
</evidence>
<dbReference type="NCBIfam" id="TIGR02074">
    <property type="entry name" value="PBP_1a_fam"/>
    <property type="match status" value="1"/>
</dbReference>
<organism evidence="21 22">
    <name type="scientific">Cohnella zeiphila</name>
    <dbReference type="NCBI Taxonomy" id="2761120"/>
    <lineage>
        <taxon>Bacteria</taxon>
        <taxon>Bacillati</taxon>
        <taxon>Bacillota</taxon>
        <taxon>Bacilli</taxon>
        <taxon>Bacillales</taxon>
        <taxon>Paenibacillaceae</taxon>
        <taxon>Cohnella</taxon>
    </lineage>
</organism>
<dbReference type="PANTHER" id="PTHR32282">
    <property type="entry name" value="BINDING PROTEIN TRANSPEPTIDASE, PUTATIVE-RELATED"/>
    <property type="match status" value="1"/>
</dbReference>
<keyword evidence="22" id="KW-1185">Reference proteome</keyword>
<dbReference type="SUPFAM" id="SSF49265">
    <property type="entry name" value="Fibronectin type III"/>
    <property type="match status" value="1"/>
</dbReference>
<keyword evidence="9" id="KW-0378">Hydrolase</keyword>
<evidence type="ECO:0000256" key="1">
    <source>
        <dbReference type="ARBA" id="ARBA00007090"/>
    </source>
</evidence>
<evidence type="ECO:0000256" key="3">
    <source>
        <dbReference type="ARBA" id="ARBA00022475"/>
    </source>
</evidence>
<evidence type="ECO:0000256" key="17">
    <source>
        <dbReference type="ARBA" id="ARBA00049902"/>
    </source>
</evidence>
<dbReference type="GO" id="GO:0009002">
    <property type="term" value="F:serine-type D-Ala-D-Ala carboxypeptidase activity"/>
    <property type="evidence" value="ECO:0007669"/>
    <property type="project" value="UniProtKB-EC"/>
</dbReference>
<evidence type="ECO:0000256" key="16">
    <source>
        <dbReference type="ARBA" id="ARBA00034000"/>
    </source>
</evidence>
<keyword evidence="7" id="KW-0808">Transferase</keyword>
<proteinExistence type="inferred from homology"/>
<dbReference type="InterPro" id="IPR001460">
    <property type="entry name" value="PCN-bd_Tpept"/>
</dbReference>
<dbReference type="InterPro" id="IPR036950">
    <property type="entry name" value="PBP_transglycosylase"/>
</dbReference>
<dbReference type="Pfam" id="PF00905">
    <property type="entry name" value="Transpeptidase"/>
    <property type="match status" value="1"/>
</dbReference>
<dbReference type="InterPro" id="IPR036116">
    <property type="entry name" value="FN3_sf"/>
</dbReference>
<evidence type="ECO:0000256" key="5">
    <source>
        <dbReference type="ARBA" id="ARBA00022670"/>
    </source>
</evidence>
<evidence type="ECO:0000256" key="2">
    <source>
        <dbReference type="ARBA" id="ARBA00007739"/>
    </source>
</evidence>
<dbReference type="GO" id="GO:0008360">
    <property type="term" value="P:regulation of cell shape"/>
    <property type="evidence" value="ECO:0007669"/>
    <property type="project" value="UniProtKB-KW"/>
</dbReference>
<evidence type="ECO:0000256" key="8">
    <source>
        <dbReference type="ARBA" id="ARBA00022692"/>
    </source>
</evidence>
<keyword evidence="10" id="KW-0133">Cell shape</keyword>
<keyword evidence="4" id="KW-0121">Carboxypeptidase</keyword>
<comment type="similarity">
    <text evidence="2">In the N-terminal section; belongs to the glycosyltransferase 51 family.</text>
</comment>
<evidence type="ECO:0000256" key="13">
    <source>
        <dbReference type="ARBA" id="ARBA00023136"/>
    </source>
</evidence>
<dbReference type="GO" id="GO:0008955">
    <property type="term" value="F:peptidoglycan glycosyltransferase activity"/>
    <property type="evidence" value="ECO:0007669"/>
    <property type="project" value="UniProtKB-EC"/>
</dbReference>
<reference evidence="21 22" key="1">
    <citation type="submission" date="2020-08" db="EMBL/GenBank/DDBJ databases">
        <title>Cohnella phylogeny.</title>
        <authorList>
            <person name="Dunlap C."/>
        </authorList>
    </citation>
    <scope>NUCLEOTIDE SEQUENCE [LARGE SCALE GENOMIC DNA]</scope>
    <source>
        <strain evidence="21 22">CBP 2801</strain>
    </source>
</reference>
<dbReference type="EMBL" id="JACJVO010000007">
    <property type="protein sequence ID" value="MBB6730368.1"/>
    <property type="molecule type" value="Genomic_DNA"/>
</dbReference>
<name>A0A7X0SMA3_9BACL</name>
<keyword evidence="14" id="KW-0511">Multifunctional enzyme</keyword>
<dbReference type="GO" id="GO:0008658">
    <property type="term" value="F:penicillin binding"/>
    <property type="evidence" value="ECO:0007669"/>
    <property type="project" value="InterPro"/>
</dbReference>
<dbReference type="GO" id="GO:0030288">
    <property type="term" value="C:outer membrane-bounded periplasmic space"/>
    <property type="evidence" value="ECO:0007669"/>
    <property type="project" value="TreeGrafter"/>
</dbReference>
<dbReference type="InterPro" id="IPR013783">
    <property type="entry name" value="Ig-like_fold"/>
</dbReference>
<dbReference type="PROSITE" id="PS50853">
    <property type="entry name" value="FN3"/>
    <property type="match status" value="1"/>
</dbReference>
<comment type="similarity">
    <text evidence="1">In the C-terminal section; belongs to the transpeptidase family.</text>
</comment>
<keyword evidence="13 19" id="KW-0472">Membrane</keyword>
<dbReference type="InterPro" id="IPR003961">
    <property type="entry name" value="FN3_dom"/>
</dbReference>
<dbReference type="Gene3D" id="3.40.710.10">
    <property type="entry name" value="DD-peptidase/beta-lactamase superfamily"/>
    <property type="match status" value="1"/>
</dbReference>
<feature type="compositionally biased region" description="Pro residues" evidence="18">
    <location>
        <begin position="754"/>
        <end position="774"/>
    </location>
</feature>
<dbReference type="InterPro" id="IPR023346">
    <property type="entry name" value="Lysozyme-like_dom_sf"/>
</dbReference>
<dbReference type="Pfam" id="PF00912">
    <property type="entry name" value="Transgly"/>
    <property type="match status" value="1"/>
</dbReference>
<keyword evidence="15" id="KW-0961">Cell wall biogenesis/degradation</keyword>
<dbReference type="Gene3D" id="1.10.3810.10">
    <property type="entry name" value="Biosynthetic peptidoglycan transglycosylase-like"/>
    <property type="match status" value="1"/>
</dbReference>
<keyword evidence="6" id="KW-0328">Glycosyltransferase</keyword>
<feature type="region of interest" description="Disordered" evidence="18">
    <location>
        <begin position="1"/>
        <end position="20"/>
    </location>
</feature>
<dbReference type="CDD" id="cd00063">
    <property type="entry name" value="FN3"/>
    <property type="match status" value="1"/>
</dbReference>
<gene>
    <name evidence="21" type="ORF">H7C18_05595</name>
</gene>
<comment type="catalytic activity">
    <reaction evidence="17">
        <text>[GlcNAc-(1-&gt;4)-Mur2Ac(oyl-L-Ala-gamma-D-Glu-L-Lys-D-Ala-D-Ala)](n)-di-trans,octa-cis-undecaprenyl diphosphate + beta-D-GlcNAc-(1-&gt;4)-Mur2Ac(oyl-L-Ala-gamma-D-Glu-L-Lys-D-Ala-D-Ala)-di-trans,octa-cis-undecaprenyl diphosphate = [GlcNAc-(1-&gt;4)-Mur2Ac(oyl-L-Ala-gamma-D-Glu-L-Lys-D-Ala-D-Ala)](n+1)-di-trans,octa-cis-undecaprenyl diphosphate + di-trans,octa-cis-undecaprenyl diphosphate + H(+)</text>
        <dbReference type="Rhea" id="RHEA:23708"/>
        <dbReference type="Rhea" id="RHEA-COMP:9602"/>
        <dbReference type="Rhea" id="RHEA-COMP:9603"/>
        <dbReference type="ChEBI" id="CHEBI:15378"/>
        <dbReference type="ChEBI" id="CHEBI:58405"/>
        <dbReference type="ChEBI" id="CHEBI:60033"/>
        <dbReference type="ChEBI" id="CHEBI:78435"/>
        <dbReference type="EC" id="2.4.99.28"/>
    </reaction>
</comment>
<dbReference type="AlphaFoldDB" id="A0A7X0SMA3"/>
<dbReference type="InterPro" id="IPR050396">
    <property type="entry name" value="Glycosyltr_51/Transpeptidase"/>
</dbReference>
<keyword evidence="11" id="KW-0573">Peptidoglycan synthesis</keyword>
<evidence type="ECO:0000256" key="6">
    <source>
        <dbReference type="ARBA" id="ARBA00022676"/>
    </source>
</evidence>
<feature type="domain" description="Fibronectin type-III" evidence="20">
    <location>
        <begin position="658"/>
        <end position="751"/>
    </location>
</feature>
<feature type="transmembrane region" description="Helical" evidence="19">
    <location>
        <begin position="28"/>
        <end position="52"/>
    </location>
</feature>
<keyword evidence="8 19" id="KW-0812">Transmembrane</keyword>
<sequence>MRSKENTKAPQKSGKRPRKSRKRRRVRVFLWLGFVLLFAVVCAVVGYLLVILNGERILSQNFDKLTNIGKSSLIVDASGNELKTLSVAGGNREYVSISEIPKKVQQAFVAVEDKRFYEHGGVDIWGIGRALVTDIVERRKAEGASTITQQVARRLFLNADKTFFRKGTEASIALAMENHKSKDEILELYLNLIDFGHGQLGIKSAAKYYFNIDDLNDLNTAQIAILVGIPKAQNTYNPVSNPEKSLERRGVVLSVMKEQGLITEQEEQEAAAWKYTPPASTKASASKYATFIDYVKQEAEQVTGYSEEQLLTGGYTIYTTIDVNAQKALESVFADDNNFEKSKDDKPIQGSMVIMDQHNGELKAMIGGRDYQSGNWNRVDKQRQAGSSFKPIAVYGPAFETGDWFPWSQVQDQKVCYDNGKYCPSNDSGEGYLGTTTVTEALTDSRNQPAVWLLNQIGVQKGIDFASKLGIQLSPADRNLAIALGGLTDGVSPLQMARAYGAFANGGTLQDEHSILKITNSEGKSIYEYKSKAKQVMSEKTAYYVTEALKSVVTEGTGVKAKISGRTVAGKTGTTQLGIPGVKSSGNRDIWFVGYTPEWTAAVWMGYDQTDKDHYVKKSSGQAAALFSKVMSAALKGQKKQSFPKPDGVDQQEEQAKAPDPIQGLMASYDPVQVSVELNWAPSPEGITYKIYRKGGEDADFKQLAESAEPNFSDLSILPDMTYTYYVTAYNATNQTESAPSSQVSVTVTSDMVSPPPDETQTPPPDGSQSPPPDGSQTLPPDGSQTPPPDGSQTPPPDGSQTPPPDGSQTPPPDGSQTPPPDGSQTPPPRGDGGVQDPSQSPGLDAGASPSPDDTTGATLGFGKGKGRGHLKDAG</sequence>
<dbReference type="InterPro" id="IPR001264">
    <property type="entry name" value="Glyco_trans_51"/>
</dbReference>
<dbReference type="InterPro" id="IPR012338">
    <property type="entry name" value="Beta-lactam/transpept-like"/>
</dbReference>
<evidence type="ECO:0000256" key="18">
    <source>
        <dbReference type="SAM" id="MobiDB-lite"/>
    </source>
</evidence>
<evidence type="ECO:0000259" key="20">
    <source>
        <dbReference type="PROSITE" id="PS50853"/>
    </source>
</evidence>
<evidence type="ECO:0000256" key="19">
    <source>
        <dbReference type="SAM" id="Phobius"/>
    </source>
</evidence>
<dbReference type="SUPFAM" id="SSF56601">
    <property type="entry name" value="beta-lactamase/transpeptidase-like"/>
    <property type="match status" value="1"/>
</dbReference>
<accession>A0A7X0SMA3</accession>
<dbReference type="GO" id="GO:0006508">
    <property type="term" value="P:proteolysis"/>
    <property type="evidence" value="ECO:0007669"/>
    <property type="project" value="UniProtKB-KW"/>
</dbReference>
<feature type="compositionally biased region" description="Pro residues" evidence="18">
    <location>
        <begin position="786"/>
        <end position="830"/>
    </location>
</feature>
<dbReference type="Gene3D" id="2.60.40.10">
    <property type="entry name" value="Immunoglobulins"/>
    <property type="match status" value="1"/>
</dbReference>
<evidence type="ECO:0000256" key="14">
    <source>
        <dbReference type="ARBA" id="ARBA00023268"/>
    </source>
</evidence>
<evidence type="ECO:0000256" key="11">
    <source>
        <dbReference type="ARBA" id="ARBA00022984"/>
    </source>
</evidence>
<evidence type="ECO:0000313" key="22">
    <source>
        <dbReference type="Proteomes" id="UP000564644"/>
    </source>
</evidence>
<dbReference type="Proteomes" id="UP000564644">
    <property type="component" value="Unassembled WGS sequence"/>
</dbReference>
<dbReference type="GO" id="GO:0009252">
    <property type="term" value="P:peptidoglycan biosynthetic process"/>
    <property type="evidence" value="ECO:0007669"/>
    <property type="project" value="UniProtKB-KW"/>
</dbReference>
<keyword evidence="12 19" id="KW-1133">Transmembrane helix</keyword>
<dbReference type="GO" id="GO:0071555">
    <property type="term" value="P:cell wall organization"/>
    <property type="evidence" value="ECO:0007669"/>
    <property type="project" value="UniProtKB-KW"/>
</dbReference>
<keyword evidence="3" id="KW-1003">Cell membrane</keyword>
<protein>
    <submittedName>
        <fullName evidence="21">PBP1A family penicillin-binding protein</fullName>
    </submittedName>
</protein>
<dbReference type="PANTHER" id="PTHR32282:SF32">
    <property type="entry name" value="PENICILLIN-BINDING PROTEIN 2A"/>
    <property type="match status" value="1"/>
</dbReference>
<comment type="catalytic activity">
    <reaction evidence="16">
        <text>Preferential cleavage: (Ac)2-L-Lys-D-Ala-|-D-Ala. Also transpeptidation of peptidyl-alanyl moieties that are N-acyl substituents of D-alanine.</text>
        <dbReference type="EC" id="3.4.16.4"/>
    </reaction>
</comment>
<evidence type="ECO:0000256" key="15">
    <source>
        <dbReference type="ARBA" id="ARBA00023316"/>
    </source>
</evidence>
<dbReference type="FunFam" id="1.10.3810.10:FF:000001">
    <property type="entry name" value="Penicillin-binding protein 1A"/>
    <property type="match status" value="1"/>
</dbReference>
<keyword evidence="5" id="KW-0645">Protease</keyword>
<feature type="region of interest" description="Disordered" evidence="18">
    <location>
        <begin position="735"/>
        <end position="875"/>
    </location>
</feature>
<comment type="caution">
    <text evidence="21">The sequence shown here is derived from an EMBL/GenBank/DDBJ whole genome shotgun (WGS) entry which is preliminary data.</text>
</comment>
<evidence type="ECO:0000256" key="9">
    <source>
        <dbReference type="ARBA" id="ARBA00022801"/>
    </source>
</evidence>